<dbReference type="OrthoDB" id="5580261at2759"/>
<gene>
    <name evidence="2" type="ORF">CANTADRAFT_49891</name>
</gene>
<dbReference type="InterPro" id="IPR018811">
    <property type="entry name" value="MRX11"/>
</dbReference>
<feature type="transmembrane region" description="Helical" evidence="1">
    <location>
        <begin position="21"/>
        <end position="51"/>
    </location>
</feature>
<dbReference type="GeneID" id="30983903"/>
<dbReference type="AlphaFoldDB" id="A0A1E4SJX7"/>
<dbReference type="PANTHER" id="PTHR28002">
    <property type="entry name" value="MIOREX COMPLEX COMPONENT 11"/>
    <property type="match status" value="1"/>
</dbReference>
<evidence type="ECO:0000313" key="3">
    <source>
        <dbReference type="Proteomes" id="UP000094285"/>
    </source>
</evidence>
<keyword evidence="3" id="KW-1185">Reference proteome</keyword>
<dbReference type="EMBL" id="KV453911">
    <property type="protein sequence ID" value="ODV79798.1"/>
    <property type="molecule type" value="Genomic_DNA"/>
</dbReference>
<accession>A0A1E4SJX7</accession>
<protein>
    <submittedName>
        <fullName evidence="2">Uncharacterized protein</fullName>
    </submittedName>
</protein>
<proteinExistence type="predicted"/>
<evidence type="ECO:0000256" key="1">
    <source>
        <dbReference type="SAM" id="Phobius"/>
    </source>
</evidence>
<evidence type="ECO:0000313" key="2">
    <source>
        <dbReference type="EMBL" id="ODV79798.1"/>
    </source>
</evidence>
<sequence>MNSHPILKRVPKFLRPFALRFIHAPISHVTAFLILHELTAIIPLIGVWYVLHKYHLSIPMDLPSWAIDKGTKVIDSSMARFDFTGWNVNEKFTFMMEGAYAFVIVKFLLPVRLMISLGLMPWFSKWVVVPFTRIFKRKPKAPKVEVKDSVKKVEKPRL</sequence>
<dbReference type="PANTHER" id="PTHR28002:SF1">
    <property type="entry name" value="MIOREX COMPLEX COMPONENT 11"/>
    <property type="match status" value="1"/>
</dbReference>
<organism evidence="2 3">
    <name type="scientific">Suhomyces tanzawaensis NRRL Y-17324</name>
    <dbReference type="NCBI Taxonomy" id="984487"/>
    <lineage>
        <taxon>Eukaryota</taxon>
        <taxon>Fungi</taxon>
        <taxon>Dikarya</taxon>
        <taxon>Ascomycota</taxon>
        <taxon>Saccharomycotina</taxon>
        <taxon>Pichiomycetes</taxon>
        <taxon>Debaryomycetaceae</taxon>
        <taxon>Suhomyces</taxon>
    </lineage>
</organism>
<keyword evidence="1" id="KW-0812">Transmembrane</keyword>
<dbReference type="GO" id="GO:0005739">
    <property type="term" value="C:mitochondrion"/>
    <property type="evidence" value="ECO:0007669"/>
    <property type="project" value="TreeGrafter"/>
</dbReference>
<dbReference type="RefSeq" id="XP_020064920.1">
    <property type="nucleotide sequence ID" value="XM_020209767.1"/>
</dbReference>
<feature type="transmembrane region" description="Helical" evidence="1">
    <location>
        <begin position="99"/>
        <end position="123"/>
    </location>
</feature>
<reference evidence="3" key="1">
    <citation type="submission" date="2016-05" db="EMBL/GenBank/DDBJ databases">
        <title>Comparative genomics of biotechnologically important yeasts.</title>
        <authorList>
            <consortium name="DOE Joint Genome Institute"/>
            <person name="Riley R."/>
            <person name="Haridas S."/>
            <person name="Wolfe K.H."/>
            <person name="Lopes M.R."/>
            <person name="Hittinger C.T."/>
            <person name="Goker M."/>
            <person name="Salamov A."/>
            <person name="Wisecaver J."/>
            <person name="Long T.M."/>
            <person name="Aerts A.L."/>
            <person name="Barry K."/>
            <person name="Choi C."/>
            <person name="Clum A."/>
            <person name="Coughlan A.Y."/>
            <person name="Deshpande S."/>
            <person name="Douglass A.P."/>
            <person name="Hanson S.J."/>
            <person name="Klenk H.-P."/>
            <person name="Labutti K."/>
            <person name="Lapidus A."/>
            <person name="Lindquist E."/>
            <person name="Lipzen A."/>
            <person name="Meier-Kolthoff J.P."/>
            <person name="Ohm R.A."/>
            <person name="Otillar R.P."/>
            <person name="Pangilinan J."/>
            <person name="Peng Y."/>
            <person name="Rokas A."/>
            <person name="Rosa C.A."/>
            <person name="Scheuner C."/>
            <person name="Sibirny A.A."/>
            <person name="Slot J.C."/>
            <person name="Stielow J.B."/>
            <person name="Sun H."/>
            <person name="Kurtzman C.P."/>
            <person name="Blackwell M."/>
            <person name="Grigoriev I.V."/>
            <person name="Jeffries T.W."/>
        </authorList>
    </citation>
    <scope>NUCLEOTIDE SEQUENCE [LARGE SCALE GENOMIC DNA]</scope>
    <source>
        <strain evidence="3">NRRL Y-17324</strain>
    </source>
</reference>
<keyword evidence="1" id="KW-0472">Membrane</keyword>
<name>A0A1E4SJX7_9ASCO</name>
<dbReference type="Pfam" id="PF10306">
    <property type="entry name" value="FLILHELTA"/>
    <property type="match status" value="1"/>
</dbReference>
<dbReference type="Proteomes" id="UP000094285">
    <property type="component" value="Unassembled WGS sequence"/>
</dbReference>
<keyword evidence="1" id="KW-1133">Transmembrane helix</keyword>